<reference evidence="5" key="1">
    <citation type="journal article" date="2017" name="Genome Biol.">
        <title>Comparative genomics reveals high biological diversity and specific adaptations in the industrially and medically important fungal genus Aspergillus.</title>
        <authorList>
            <person name="de Vries R.P."/>
            <person name="Riley R."/>
            <person name="Wiebenga A."/>
            <person name="Aguilar-Osorio G."/>
            <person name="Amillis S."/>
            <person name="Uchima C.A."/>
            <person name="Anderluh G."/>
            <person name="Asadollahi M."/>
            <person name="Askin M."/>
            <person name="Barry K."/>
            <person name="Battaglia E."/>
            <person name="Bayram O."/>
            <person name="Benocci T."/>
            <person name="Braus-Stromeyer S.A."/>
            <person name="Caldana C."/>
            <person name="Canovas D."/>
            <person name="Cerqueira G.C."/>
            <person name="Chen F."/>
            <person name="Chen W."/>
            <person name="Choi C."/>
            <person name="Clum A."/>
            <person name="Dos Santos R.A."/>
            <person name="Damasio A.R."/>
            <person name="Diallinas G."/>
            <person name="Emri T."/>
            <person name="Fekete E."/>
            <person name="Flipphi M."/>
            <person name="Freyberg S."/>
            <person name="Gallo A."/>
            <person name="Gournas C."/>
            <person name="Habgood R."/>
            <person name="Hainaut M."/>
            <person name="Harispe M.L."/>
            <person name="Henrissat B."/>
            <person name="Hilden K.S."/>
            <person name="Hope R."/>
            <person name="Hossain A."/>
            <person name="Karabika E."/>
            <person name="Karaffa L."/>
            <person name="Karanyi Z."/>
            <person name="Krasevec N."/>
            <person name="Kuo A."/>
            <person name="Kusch H."/>
            <person name="LaButti K."/>
            <person name="Lagendijk E.L."/>
            <person name="Lapidus A."/>
            <person name="Levasseur A."/>
            <person name="Lindquist E."/>
            <person name="Lipzen A."/>
            <person name="Logrieco A.F."/>
            <person name="MacCabe A."/>
            <person name="Maekelae M.R."/>
            <person name="Malavazi I."/>
            <person name="Melin P."/>
            <person name="Meyer V."/>
            <person name="Mielnichuk N."/>
            <person name="Miskei M."/>
            <person name="Molnar A.P."/>
            <person name="Mule G."/>
            <person name="Ngan C.Y."/>
            <person name="Orejas M."/>
            <person name="Orosz E."/>
            <person name="Ouedraogo J.P."/>
            <person name="Overkamp K.M."/>
            <person name="Park H.-S."/>
            <person name="Perrone G."/>
            <person name="Piumi F."/>
            <person name="Punt P.J."/>
            <person name="Ram A.F."/>
            <person name="Ramon A."/>
            <person name="Rauscher S."/>
            <person name="Record E."/>
            <person name="Riano-Pachon D.M."/>
            <person name="Robert V."/>
            <person name="Roehrig J."/>
            <person name="Ruller R."/>
            <person name="Salamov A."/>
            <person name="Salih N.S."/>
            <person name="Samson R.A."/>
            <person name="Sandor E."/>
            <person name="Sanguinetti M."/>
            <person name="Schuetze T."/>
            <person name="Sepcic K."/>
            <person name="Shelest E."/>
            <person name="Sherlock G."/>
            <person name="Sophianopoulou V."/>
            <person name="Squina F.M."/>
            <person name="Sun H."/>
            <person name="Susca A."/>
            <person name="Todd R.B."/>
            <person name="Tsang A."/>
            <person name="Unkles S.E."/>
            <person name="van de Wiele N."/>
            <person name="van Rossen-Uffink D."/>
            <person name="Oliveira J.V."/>
            <person name="Vesth T.C."/>
            <person name="Visser J."/>
            <person name="Yu J.-H."/>
            <person name="Zhou M."/>
            <person name="Andersen M.R."/>
            <person name="Archer D.B."/>
            <person name="Baker S.E."/>
            <person name="Benoit I."/>
            <person name="Brakhage A.A."/>
            <person name="Braus G.H."/>
            <person name="Fischer R."/>
            <person name="Frisvad J.C."/>
            <person name="Goldman G.H."/>
            <person name="Houbraken J."/>
            <person name="Oakley B."/>
            <person name="Pocsi I."/>
            <person name="Scazzocchio C."/>
            <person name="Seiboth B."/>
            <person name="vanKuyk P.A."/>
            <person name="Wortman J."/>
            <person name="Dyer P.S."/>
            <person name="Grigoriev I.V."/>
        </authorList>
    </citation>
    <scope>NUCLEOTIDE SEQUENCE [LARGE SCALE GENOMIC DNA]</scope>
    <source>
        <strain evidence="5">CBS 106.47</strain>
    </source>
</reference>
<evidence type="ECO:0000313" key="5">
    <source>
        <dbReference type="Proteomes" id="UP000184063"/>
    </source>
</evidence>
<dbReference type="Gene3D" id="1.25.40.20">
    <property type="entry name" value="Ankyrin repeat-containing domain"/>
    <property type="match status" value="2"/>
</dbReference>
<dbReference type="PANTHER" id="PTHR24173:SF74">
    <property type="entry name" value="ANKYRIN REPEAT DOMAIN-CONTAINING PROTEIN 16"/>
    <property type="match status" value="1"/>
</dbReference>
<keyword evidence="1" id="KW-0677">Repeat</keyword>
<dbReference type="InterPro" id="IPR002110">
    <property type="entry name" value="Ankyrin_rpt"/>
</dbReference>
<dbReference type="AlphaFoldDB" id="A0A1M3T043"/>
<protein>
    <submittedName>
        <fullName evidence="4">Uncharacterized protein</fullName>
    </submittedName>
</protein>
<dbReference type="OrthoDB" id="20872at2759"/>
<sequence length="427" mass="48709">MVNHLKKQQKSKEASKKIADVPVVLFISSNVEDRGRSPMKKLETFHCTLGDRFGRDREFYSTTKDEDGMTPLHYAARLLPTGSISWVEHEEERQKWNLLLKGFNQDDLNVQDEDGRTPLSHAAEVGNAWVVDKLIKIGADLYQCDQNGRSPLSWAAQSGERESMEILSWNAGVFDDKDNRGWTPCHYFLQREPESHSQEVRHLAWRKVFSSISVSTRVAADYISTSLLSTPTACGLTLLSRAVQLDRILIVAILLTIEDIDIGVPDGDGKTPLWRAIEAGNREITELLWNYDDVTLRLLATSAQARSDLLEWVVNNKYPFTRRHGPDNQTAFHIMLDIPNIGVMEHHLIQFIIAQVPNLPTDTVEAPTYVSSEFREGTDRRGLTPLALAKEKRLLPIVKLFLRWRAGIDWLWELLDCILRWWSNALT</sequence>
<accession>A0A1M3T043</accession>
<dbReference type="SMART" id="SM00248">
    <property type="entry name" value="ANK"/>
    <property type="match status" value="6"/>
</dbReference>
<evidence type="ECO:0000256" key="3">
    <source>
        <dbReference type="PROSITE-ProRule" id="PRU00023"/>
    </source>
</evidence>
<dbReference type="PANTHER" id="PTHR24173">
    <property type="entry name" value="ANKYRIN REPEAT CONTAINING"/>
    <property type="match status" value="1"/>
</dbReference>
<name>A0A1M3T043_ASPLC</name>
<dbReference type="SUPFAM" id="SSF48403">
    <property type="entry name" value="Ankyrin repeat"/>
    <property type="match status" value="1"/>
</dbReference>
<dbReference type="Proteomes" id="UP000184063">
    <property type="component" value="Unassembled WGS sequence"/>
</dbReference>
<dbReference type="PROSITE" id="PS50088">
    <property type="entry name" value="ANK_REPEAT"/>
    <property type="match status" value="1"/>
</dbReference>
<dbReference type="Pfam" id="PF12796">
    <property type="entry name" value="Ank_2"/>
    <property type="match status" value="1"/>
</dbReference>
<organism evidence="4 5">
    <name type="scientific">Aspergillus luchuensis (strain CBS 106.47)</name>
    <dbReference type="NCBI Taxonomy" id="1137211"/>
    <lineage>
        <taxon>Eukaryota</taxon>
        <taxon>Fungi</taxon>
        <taxon>Dikarya</taxon>
        <taxon>Ascomycota</taxon>
        <taxon>Pezizomycotina</taxon>
        <taxon>Eurotiomycetes</taxon>
        <taxon>Eurotiomycetidae</taxon>
        <taxon>Eurotiales</taxon>
        <taxon>Aspergillaceae</taxon>
        <taxon>Aspergillus</taxon>
        <taxon>Aspergillus subgen. Circumdati</taxon>
    </lineage>
</organism>
<evidence type="ECO:0000313" key="4">
    <source>
        <dbReference type="EMBL" id="OJZ80123.1"/>
    </source>
</evidence>
<keyword evidence="2 3" id="KW-0040">ANK repeat</keyword>
<evidence type="ECO:0000256" key="1">
    <source>
        <dbReference type="ARBA" id="ARBA00022737"/>
    </source>
</evidence>
<dbReference type="EMBL" id="KV878261">
    <property type="protein sequence ID" value="OJZ80123.1"/>
    <property type="molecule type" value="Genomic_DNA"/>
</dbReference>
<gene>
    <name evidence="4" type="ORF">ASPFODRAFT_85988</name>
</gene>
<proteinExistence type="predicted"/>
<dbReference type="VEuPathDB" id="FungiDB:ASPFODRAFT_85988"/>
<evidence type="ECO:0000256" key="2">
    <source>
        <dbReference type="ARBA" id="ARBA00023043"/>
    </source>
</evidence>
<dbReference type="InterPro" id="IPR036770">
    <property type="entry name" value="Ankyrin_rpt-contain_sf"/>
</dbReference>
<feature type="repeat" description="ANK" evidence="3">
    <location>
        <begin position="114"/>
        <end position="146"/>
    </location>
</feature>
<dbReference type="PROSITE" id="PS50297">
    <property type="entry name" value="ANK_REP_REGION"/>
    <property type="match status" value="1"/>
</dbReference>